<keyword evidence="5" id="KW-0808">Transferase</keyword>
<keyword evidence="11" id="KW-0653">Protein transport</keyword>
<organism evidence="20 21">
    <name type="scientific">Coemansia javaensis</name>
    <dbReference type="NCBI Taxonomy" id="2761396"/>
    <lineage>
        <taxon>Eukaryota</taxon>
        <taxon>Fungi</taxon>
        <taxon>Fungi incertae sedis</taxon>
        <taxon>Zoopagomycota</taxon>
        <taxon>Kickxellomycotina</taxon>
        <taxon>Kickxellomycetes</taxon>
        <taxon>Kickxellales</taxon>
        <taxon>Kickxellaceae</taxon>
        <taxon>Coemansia</taxon>
    </lineage>
</organism>
<evidence type="ECO:0000256" key="16">
    <source>
        <dbReference type="ARBA" id="ARBA00034438"/>
    </source>
</evidence>
<evidence type="ECO:0000256" key="1">
    <source>
        <dbReference type="ARBA" id="ARBA00004585"/>
    </source>
</evidence>
<feature type="domain" description="RING-type" evidence="19">
    <location>
        <begin position="268"/>
        <end position="309"/>
    </location>
</feature>
<keyword evidence="13" id="KW-0472">Membrane</keyword>
<protein>
    <recommendedName>
        <fullName evidence="17">RING-type E3 ubiquitin transferase (cysteine targeting)</fullName>
        <ecNumber evidence="17">2.3.2.36</ecNumber>
    </recommendedName>
    <alternativeName>
        <fullName evidence="15">Peroxin-2</fullName>
    </alternativeName>
</protein>
<keyword evidence="21" id="KW-1185">Reference proteome</keyword>
<keyword evidence="9" id="KW-0833">Ubl conjugation pathway</keyword>
<keyword evidence="14" id="KW-0576">Peroxisome</keyword>
<dbReference type="GO" id="GO:0061630">
    <property type="term" value="F:ubiquitin protein ligase activity"/>
    <property type="evidence" value="ECO:0007669"/>
    <property type="project" value="UniProtKB-EC"/>
</dbReference>
<evidence type="ECO:0000313" key="21">
    <source>
        <dbReference type="Proteomes" id="UP001140217"/>
    </source>
</evidence>
<comment type="pathway">
    <text evidence="2">Protein modification; protein ubiquitination.</text>
</comment>
<reference evidence="20" key="1">
    <citation type="submission" date="2022-07" db="EMBL/GenBank/DDBJ databases">
        <title>Phylogenomic reconstructions and comparative analyses of Kickxellomycotina fungi.</title>
        <authorList>
            <person name="Reynolds N.K."/>
            <person name="Stajich J.E."/>
            <person name="Barry K."/>
            <person name="Grigoriev I.V."/>
            <person name="Crous P."/>
            <person name="Smith M.E."/>
        </authorList>
    </citation>
    <scope>NUCLEOTIDE SEQUENCE</scope>
    <source>
        <strain evidence="20">NBRC 105414</strain>
    </source>
</reference>
<keyword evidence="4" id="KW-0813">Transport</keyword>
<evidence type="ECO:0000256" key="10">
    <source>
        <dbReference type="ARBA" id="ARBA00022833"/>
    </source>
</evidence>
<dbReference type="InterPro" id="IPR001841">
    <property type="entry name" value="Znf_RING"/>
</dbReference>
<keyword evidence="6" id="KW-0812">Transmembrane</keyword>
<evidence type="ECO:0000256" key="17">
    <source>
        <dbReference type="ARBA" id="ARBA00034523"/>
    </source>
</evidence>
<evidence type="ECO:0000256" key="6">
    <source>
        <dbReference type="ARBA" id="ARBA00022692"/>
    </source>
</evidence>
<dbReference type="PROSITE" id="PS50089">
    <property type="entry name" value="ZF_RING_2"/>
    <property type="match status" value="1"/>
</dbReference>
<evidence type="ECO:0000313" key="20">
    <source>
        <dbReference type="EMBL" id="KAJ2783306.1"/>
    </source>
</evidence>
<dbReference type="EMBL" id="JANBUL010000050">
    <property type="protein sequence ID" value="KAJ2783306.1"/>
    <property type="molecule type" value="Genomic_DNA"/>
</dbReference>
<evidence type="ECO:0000256" key="5">
    <source>
        <dbReference type="ARBA" id="ARBA00022679"/>
    </source>
</evidence>
<comment type="caution">
    <text evidence="20">The sequence shown here is derived from an EMBL/GenBank/DDBJ whole genome shotgun (WGS) entry which is preliminary data.</text>
</comment>
<evidence type="ECO:0000256" key="4">
    <source>
        <dbReference type="ARBA" id="ARBA00022448"/>
    </source>
</evidence>
<evidence type="ECO:0000259" key="19">
    <source>
        <dbReference type="PROSITE" id="PS50089"/>
    </source>
</evidence>
<keyword evidence="12" id="KW-1133">Transmembrane helix</keyword>
<keyword evidence="8 18" id="KW-0863">Zinc-finger</keyword>
<keyword evidence="7" id="KW-0479">Metal-binding</keyword>
<keyword evidence="10" id="KW-0862">Zinc</keyword>
<accession>A0A9W8LK44</accession>
<dbReference type="SUPFAM" id="SSF57850">
    <property type="entry name" value="RING/U-box"/>
    <property type="match status" value="1"/>
</dbReference>
<dbReference type="PANTHER" id="PTHR48178:SF1">
    <property type="entry name" value="PEROXISOME BIOGENESIS FACTOR 2"/>
    <property type="match status" value="1"/>
</dbReference>
<comment type="catalytic activity">
    <reaction evidence="16">
        <text>[E2 ubiquitin-conjugating enzyme]-S-ubiquitinyl-L-cysteine + [acceptor protein]-L-cysteine = [E2 ubiquitin-conjugating enzyme]-L-cysteine + [acceptor protein]-S-ubiquitinyl-L-cysteine.</text>
        <dbReference type="EC" id="2.3.2.36"/>
    </reaction>
</comment>
<dbReference type="GO" id="GO:0016562">
    <property type="term" value="P:protein import into peroxisome matrix, receptor recycling"/>
    <property type="evidence" value="ECO:0007669"/>
    <property type="project" value="UniProtKB-ARBA"/>
</dbReference>
<comment type="similarity">
    <text evidence="3">Belongs to the pex2/pex10/pex12 family.</text>
</comment>
<evidence type="ECO:0000256" key="14">
    <source>
        <dbReference type="ARBA" id="ARBA00023140"/>
    </source>
</evidence>
<dbReference type="AlphaFoldDB" id="A0A9W8LK44"/>
<dbReference type="InterPro" id="IPR025654">
    <property type="entry name" value="PEX2/10"/>
</dbReference>
<proteinExistence type="inferred from homology"/>
<evidence type="ECO:0000256" key="9">
    <source>
        <dbReference type="ARBA" id="ARBA00022786"/>
    </source>
</evidence>
<evidence type="ECO:0000256" key="13">
    <source>
        <dbReference type="ARBA" id="ARBA00023136"/>
    </source>
</evidence>
<sequence>MDDGLPQHGEQWAPAWAAARERRRGRAAAAAADDKDASRVGKLDAGLLDDELAAMIREPVADALALVRPGAAERYRAELDVAIRAALFWLSAGAAARRATYGQGLQNLRYAGRAGLGLRLHVLGALAVGGPYAWARAVGAMARRGWADAAPGSARARLWRLARRAEQLARAAALVNFVAFIATGRFRSVAERALGLRLVHARPQLAHAVSFEFLNRQLVWHAFTEFVLFALPLVSASRARAWVVRRARRLLRLPAADPALAALPAAACAVCRAAPAANPYAAECGHRYCYVCIAARVQAEGSDCACLRCGRGIGRLCRFSEPAP</sequence>
<evidence type="ECO:0000256" key="7">
    <source>
        <dbReference type="ARBA" id="ARBA00022723"/>
    </source>
</evidence>
<dbReference type="Pfam" id="PF00097">
    <property type="entry name" value="zf-C3HC4"/>
    <property type="match status" value="1"/>
</dbReference>
<dbReference type="InterPro" id="IPR018957">
    <property type="entry name" value="Znf_C3HC4_RING-type"/>
</dbReference>
<evidence type="ECO:0000256" key="18">
    <source>
        <dbReference type="PROSITE-ProRule" id="PRU00175"/>
    </source>
</evidence>
<evidence type="ECO:0000256" key="12">
    <source>
        <dbReference type="ARBA" id="ARBA00022989"/>
    </source>
</evidence>
<dbReference type="Pfam" id="PF04757">
    <property type="entry name" value="Pex2_Pex12"/>
    <property type="match status" value="1"/>
</dbReference>
<dbReference type="PROSITE" id="PS00518">
    <property type="entry name" value="ZF_RING_1"/>
    <property type="match status" value="1"/>
</dbReference>
<dbReference type="EC" id="2.3.2.36" evidence="17"/>
<dbReference type="InterPro" id="IPR017907">
    <property type="entry name" value="Znf_RING_CS"/>
</dbReference>
<name>A0A9W8LK44_9FUNG</name>
<evidence type="ECO:0000256" key="2">
    <source>
        <dbReference type="ARBA" id="ARBA00004906"/>
    </source>
</evidence>
<dbReference type="SMART" id="SM00184">
    <property type="entry name" value="RING"/>
    <property type="match status" value="1"/>
</dbReference>
<evidence type="ECO:0000256" key="11">
    <source>
        <dbReference type="ARBA" id="ARBA00022927"/>
    </source>
</evidence>
<gene>
    <name evidence="20" type="primary">PEX2</name>
    <name evidence="20" type="ORF">H4R18_001752</name>
</gene>
<dbReference type="Proteomes" id="UP001140217">
    <property type="component" value="Unassembled WGS sequence"/>
</dbReference>
<dbReference type="OrthoDB" id="1701437at2759"/>
<dbReference type="GO" id="GO:0005778">
    <property type="term" value="C:peroxisomal membrane"/>
    <property type="evidence" value="ECO:0007669"/>
    <property type="project" value="UniProtKB-SubCell"/>
</dbReference>
<comment type="subcellular location">
    <subcellularLocation>
        <location evidence="1">Peroxisome membrane</location>
        <topology evidence="1">Multi-pass membrane protein</topology>
    </subcellularLocation>
</comment>
<evidence type="ECO:0000256" key="3">
    <source>
        <dbReference type="ARBA" id="ARBA00008704"/>
    </source>
</evidence>
<dbReference type="GO" id="GO:0008270">
    <property type="term" value="F:zinc ion binding"/>
    <property type="evidence" value="ECO:0007669"/>
    <property type="project" value="UniProtKB-KW"/>
</dbReference>
<dbReference type="GO" id="GO:0016567">
    <property type="term" value="P:protein ubiquitination"/>
    <property type="evidence" value="ECO:0007669"/>
    <property type="project" value="UniProtKB-ARBA"/>
</dbReference>
<evidence type="ECO:0000256" key="15">
    <source>
        <dbReference type="ARBA" id="ARBA00032511"/>
    </source>
</evidence>
<dbReference type="PANTHER" id="PTHR48178">
    <property type="entry name" value="PEROXISOME BIOGENESIS FACTOR 2"/>
    <property type="match status" value="1"/>
</dbReference>
<evidence type="ECO:0000256" key="8">
    <source>
        <dbReference type="ARBA" id="ARBA00022771"/>
    </source>
</evidence>
<dbReference type="InterPro" id="IPR006845">
    <property type="entry name" value="Pex_N"/>
</dbReference>